<reference evidence="2 3" key="1">
    <citation type="submission" date="2015-08" db="EMBL/GenBank/DDBJ databases">
        <title>The genome of the Asian arowana (Scleropages formosus).</title>
        <authorList>
            <person name="Tan M.H."/>
            <person name="Gan H.M."/>
            <person name="Croft L.J."/>
            <person name="Austin C.M."/>
        </authorList>
    </citation>
    <scope>NUCLEOTIDE SEQUENCE [LARGE SCALE GENOMIC DNA]</scope>
    <source>
        <strain evidence="2">Aro1</strain>
    </source>
</reference>
<feature type="compositionally biased region" description="Polar residues" evidence="1">
    <location>
        <begin position="309"/>
        <end position="318"/>
    </location>
</feature>
<name>A0A0P7WX71_SCLFO</name>
<comment type="caution">
    <text evidence="2">The sequence shown here is derived from an EMBL/GenBank/DDBJ whole genome shotgun (WGS) entry which is preliminary data.</text>
</comment>
<dbReference type="GO" id="GO:0060271">
    <property type="term" value="P:cilium assembly"/>
    <property type="evidence" value="ECO:0007669"/>
    <property type="project" value="TreeGrafter"/>
</dbReference>
<dbReference type="STRING" id="113540.ENSSFOP00015025686"/>
<dbReference type="Pfam" id="PF24569">
    <property type="entry name" value="CFAP161"/>
    <property type="match status" value="1"/>
</dbReference>
<dbReference type="GO" id="GO:0031514">
    <property type="term" value="C:motile cilium"/>
    <property type="evidence" value="ECO:0007669"/>
    <property type="project" value="TreeGrafter"/>
</dbReference>
<accession>A0A0P7WX71</accession>
<feature type="region of interest" description="Disordered" evidence="1">
    <location>
        <begin position="301"/>
        <end position="337"/>
    </location>
</feature>
<evidence type="ECO:0000313" key="2">
    <source>
        <dbReference type="EMBL" id="KPP66299.1"/>
    </source>
</evidence>
<proteinExistence type="predicted"/>
<dbReference type="Proteomes" id="UP000034805">
    <property type="component" value="Unassembled WGS sequence"/>
</dbReference>
<dbReference type="AlphaFoldDB" id="A0A0P7WX71"/>
<dbReference type="InterPro" id="IPR036300">
    <property type="entry name" value="MIR_dom_sf"/>
</dbReference>
<gene>
    <name evidence="2" type="ORF">Z043_115209</name>
</gene>
<protein>
    <recommendedName>
        <fullName evidence="4">Cilia- and flagella-associated protein 161</fullName>
    </recommendedName>
</protein>
<dbReference type="PANTHER" id="PTHR24274">
    <property type="entry name" value="CILIA- AND FLAGELLA-ASSOCIATED PROTEIN 161"/>
    <property type="match status" value="1"/>
</dbReference>
<feature type="region of interest" description="Disordered" evidence="1">
    <location>
        <begin position="1"/>
        <end position="27"/>
    </location>
</feature>
<evidence type="ECO:0008006" key="4">
    <source>
        <dbReference type="Google" id="ProtNLM"/>
    </source>
</evidence>
<feature type="compositionally biased region" description="Basic and acidic residues" evidence="1">
    <location>
        <begin position="321"/>
        <end position="337"/>
    </location>
</feature>
<evidence type="ECO:0000313" key="3">
    <source>
        <dbReference type="Proteomes" id="UP000034805"/>
    </source>
</evidence>
<dbReference type="InterPro" id="IPR055325">
    <property type="entry name" value="CF161"/>
</dbReference>
<sequence length="337" mass="38328">MVKRKQNKSCQWRRAARHETSSDPGAMAHVRTYSPAVRVGNWCEDVFMEEEMLKDFLDKRNRGELTMQKTDFVKENVLRKVDLSVTTDGWLRFGDVVMLVNPGTDRGDWQSTRDPVAVCMSVDPGTVQSRLSVQAPCPLTGTQDLEPCVRTAFVVTSVDGTPVGEPLRYSQSFALRTTQGFGGQLYLVSDHRTFLRCANRSRLQQVSLTDEESFLTWWQVVYLDPQERLENERLPVPANTKVLVVHCKTNQCLAVLGNHSMWTIYGKEYEVTAHTFLDSHKAEREMNHWIFVTDVRGTEGQGITDKLEPTSNLVPNETSEYDAHKGTDDHGEEEKQN</sequence>
<organism evidence="2 3">
    <name type="scientific">Scleropages formosus</name>
    <name type="common">Asian bonytongue</name>
    <name type="synonym">Osteoglossum formosum</name>
    <dbReference type="NCBI Taxonomy" id="113540"/>
    <lineage>
        <taxon>Eukaryota</taxon>
        <taxon>Metazoa</taxon>
        <taxon>Chordata</taxon>
        <taxon>Craniata</taxon>
        <taxon>Vertebrata</taxon>
        <taxon>Euteleostomi</taxon>
        <taxon>Actinopterygii</taxon>
        <taxon>Neopterygii</taxon>
        <taxon>Teleostei</taxon>
        <taxon>Osteoglossocephala</taxon>
        <taxon>Osteoglossomorpha</taxon>
        <taxon>Osteoglossiformes</taxon>
        <taxon>Osteoglossidae</taxon>
        <taxon>Scleropages</taxon>
    </lineage>
</organism>
<dbReference type="PANTHER" id="PTHR24274:SF1">
    <property type="entry name" value="CILIA- AND FLAGELLA-ASSOCIATED PROTEIN 161"/>
    <property type="match status" value="1"/>
</dbReference>
<evidence type="ECO:0000256" key="1">
    <source>
        <dbReference type="SAM" id="MobiDB-lite"/>
    </source>
</evidence>
<dbReference type="EMBL" id="JARO02005745">
    <property type="protein sequence ID" value="KPP66299.1"/>
    <property type="molecule type" value="Genomic_DNA"/>
</dbReference>
<dbReference type="SUPFAM" id="SSF82109">
    <property type="entry name" value="MIR domain"/>
    <property type="match status" value="1"/>
</dbReference>